<dbReference type="InterPro" id="IPR051048">
    <property type="entry name" value="Peptidase_S8/S53_subtilisin"/>
</dbReference>
<dbReference type="InterPro" id="IPR000209">
    <property type="entry name" value="Peptidase_S8/S53_dom"/>
</dbReference>
<dbReference type="InterPro" id="IPR023828">
    <property type="entry name" value="Peptidase_S8_Ser-AS"/>
</dbReference>
<evidence type="ECO:0000256" key="2">
    <source>
        <dbReference type="ARBA" id="ARBA00022670"/>
    </source>
</evidence>
<dbReference type="PROSITE" id="PS51892">
    <property type="entry name" value="SUBTILASE"/>
    <property type="match status" value="1"/>
</dbReference>
<feature type="chain" id="PRO_5045371996" evidence="7">
    <location>
        <begin position="18"/>
        <end position="438"/>
    </location>
</feature>
<sequence length="438" mass="45453">MIYKIAALGLLTCGLLAACSRTVPTASAPQERFDRVVTVSIQAGDTPQSLAQAVGGQVLRWNADGCAAGDKTTCTALIGLNAPLGGQSLRALGGRTVYSEPNRDVFSGGGSVTSTMNGKTSMWSGGKTSMWSGGKTSMWSGGQFSQIPENTALWQKIRLEEAQALAPGLGRGVTVAVIDTGLDLQHPAFAGSLSDPSTWYDFYAADTNPQEEGTLGTGGYGHGTNVAGIVLQVAPGAKIMPLRVLGPDGSGDVVMVAQAILWAADHGASVINLSLGSEESSRIVQDAIETVTAKKVMVVSSAGNSNLNKITYPAADARAEGSGAYNLSVGSVDLNDVKSSFSNYSSELEVMAPGEQVYAPAPDGRMAAWSGTSMAAPMVSGSLALALGQQLSPQNMTRQLTRRAADIYKVSGNKPYKDKLGEKGRLDLVEFLDHAGDN</sequence>
<dbReference type="PANTHER" id="PTHR43399:SF4">
    <property type="entry name" value="CELL WALL-ASSOCIATED PROTEASE"/>
    <property type="match status" value="1"/>
</dbReference>
<dbReference type="PANTHER" id="PTHR43399">
    <property type="entry name" value="SUBTILISIN-RELATED"/>
    <property type="match status" value="1"/>
</dbReference>
<dbReference type="PROSITE" id="PS00136">
    <property type="entry name" value="SUBTILASE_ASP"/>
    <property type="match status" value="1"/>
</dbReference>
<dbReference type="EMBL" id="JAPMIV010000006">
    <property type="protein sequence ID" value="MDV6374014.1"/>
    <property type="molecule type" value="Genomic_DNA"/>
</dbReference>
<dbReference type="Pfam" id="PF00082">
    <property type="entry name" value="Peptidase_S8"/>
    <property type="match status" value="1"/>
</dbReference>
<gene>
    <name evidence="9" type="ORF">ORD21_05300</name>
</gene>
<dbReference type="SUPFAM" id="SSF52743">
    <property type="entry name" value="Subtilisin-like"/>
    <property type="match status" value="1"/>
</dbReference>
<evidence type="ECO:0000256" key="1">
    <source>
        <dbReference type="ARBA" id="ARBA00011073"/>
    </source>
</evidence>
<keyword evidence="3 5" id="KW-0378">Hydrolase</keyword>
<organism evidence="9 10">
    <name type="scientific">Deinococcus arenicola</name>
    <dbReference type="NCBI Taxonomy" id="2994950"/>
    <lineage>
        <taxon>Bacteria</taxon>
        <taxon>Thermotogati</taxon>
        <taxon>Deinococcota</taxon>
        <taxon>Deinococci</taxon>
        <taxon>Deinococcales</taxon>
        <taxon>Deinococcaceae</taxon>
        <taxon>Deinococcus</taxon>
    </lineage>
</organism>
<evidence type="ECO:0000256" key="7">
    <source>
        <dbReference type="SAM" id="SignalP"/>
    </source>
</evidence>
<proteinExistence type="inferred from homology"/>
<feature type="active site" description="Charge relay system" evidence="5">
    <location>
        <position position="222"/>
    </location>
</feature>
<keyword evidence="4 5" id="KW-0720">Serine protease</keyword>
<reference evidence="9 10" key="1">
    <citation type="submission" date="2022-11" db="EMBL/GenBank/DDBJ databases">
        <title>Deinococcus ZS9-10, Low Temperature and Draught-tolerating, UV-resistant Bacteria from Continental Antarctica.</title>
        <authorList>
            <person name="Cheng L."/>
        </authorList>
    </citation>
    <scope>NUCLEOTIDE SEQUENCE [LARGE SCALE GENOMIC DNA]</scope>
    <source>
        <strain evidence="9 10">ZS9-10</strain>
    </source>
</reference>
<protein>
    <submittedName>
        <fullName evidence="9">S8 family serine peptidase</fullName>
    </submittedName>
</protein>
<dbReference type="Gene3D" id="3.40.50.200">
    <property type="entry name" value="Peptidase S8/S53 domain"/>
    <property type="match status" value="1"/>
</dbReference>
<dbReference type="RefSeq" id="WP_317639331.1">
    <property type="nucleotide sequence ID" value="NZ_JAPMIV010000006.1"/>
</dbReference>
<accession>A0ABU4DQN3</accession>
<evidence type="ECO:0000313" key="10">
    <source>
        <dbReference type="Proteomes" id="UP001276150"/>
    </source>
</evidence>
<dbReference type="PRINTS" id="PR00723">
    <property type="entry name" value="SUBTILISIN"/>
</dbReference>
<dbReference type="PROSITE" id="PS00138">
    <property type="entry name" value="SUBTILASE_SER"/>
    <property type="match status" value="1"/>
</dbReference>
<evidence type="ECO:0000256" key="3">
    <source>
        <dbReference type="ARBA" id="ARBA00022801"/>
    </source>
</evidence>
<keyword evidence="2 5" id="KW-0645">Protease</keyword>
<dbReference type="InterPro" id="IPR023827">
    <property type="entry name" value="Peptidase_S8_Asp-AS"/>
</dbReference>
<name>A0ABU4DQN3_9DEIO</name>
<comment type="similarity">
    <text evidence="1 5 6">Belongs to the peptidase S8 family.</text>
</comment>
<evidence type="ECO:0000259" key="8">
    <source>
        <dbReference type="Pfam" id="PF00082"/>
    </source>
</evidence>
<dbReference type="Proteomes" id="UP001276150">
    <property type="component" value="Unassembled WGS sequence"/>
</dbReference>
<dbReference type="InterPro" id="IPR036852">
    <property type="entry name" value="Peptidase_S8/S53_dom_sf"/>
</dbReference>
<feature type="domain" description="Peptidase S8/S53" evidence="8">
    <location>
        <begin position="170"/>
        <end position="405"/>
    </location>
</feature>
<keyword evidence="10" id="KW-1185">Reference proteome</keyword>
<feature type="active site" description="Charge relay system" evidence="5">
    <location>
        <position position="179"/>
    </location>
</feature>
<evidence type="ECO:0000313" key="9">
    <source>
        <dbReference type="EMBL" id="MDV6374014.1"/>
    </source>
</evidence>
<feature type="signal peptide" evidence="7">
    <location>
        <begin position="1"/>
        <end position="17"/>
    </location>
</feature>
<evidence type="ECO:0000256" key="6">
    <source>
        <dbReference type="RuleBase" id="RU003355"/>
    </source>
</evidence>
<comment type="caution">
    <text evidence="9">The sequence shown here is derived from an EMBL/GenBank/DDBJ whole genome shotgun (WGS) entry which is preliminary data.</text>
</comment>
<dbReference type="InterPro" id="IPR015500">
    <property type="entry name" value="Peptidase_S8_subtilisin-rel"/>
</dbReference>
<dbReference type="PROSITE" id="PS51257">
    <property type="entry name" value="PROKAR_LIPOPROTEIN"/>
    <property type="match status" value="1"/>
</dbReference>
<evidence type="ECO:0000256" key="4">
    <source>
        <dbReference type="ARBA" id="ARBA00022825"/>
    </source>
</evidence>
<keyword evidence="7" id="KW-0732">Signal</keyword>
<feature type="active site" description="Charge relay system" evidence="5">
    <location>
        <position position="373"/>
    </location>
</feature>
<evidence type="ECO:0000256" key="5">
    <source>
        <dbReference type="PROSITE-ProRule" id="PRU01240"/>
    </source>
</evidence>